<reference evidence="8" key="1">
    <citation type="submission" date="2022-12" db="EMBL/GenBank/DDBJ databases">
        <authorList>
            <person name="Petersen C."/>
        </authorList>
    </citation>
    <scope>NUCLEOTIDE SEQUENCE</scope>
    <source>
        <strain evidence="8">IBT 29495</strain>
    </source>
</reference>
<reference evidence="8" key="2">
    <citation type="journal article" date="2023" name="IMA Fungus">
        <title>Comparative genomic study of the Penicillium genus elucidates a diverse pangenome and 15 lateral gene transfer events.</title>
        <authorList>
            <person name="Petersen C."/>
            <person name="Sorensen T."/>
            <person name="Nielsen M.R."/>
            <person name="Sondergaard T.E."/>
            <person name="Sorensen J.L."/>
            <person name="Fitzpatrick D.A."/>
            <person name="Frisvad J.C."/>
            <person name="Nielsen K.L."/>
        </authorList>
    </citation>
    <scope>NUCLEOTIDE SEQUENCE</scope>
    <source>
        <strain evidence="8">IBT 29495</strain>
    </source>
</reference>
<accession>A0A9X0CB34</accession>
<keyword evidence="9" id="KW-1185">Reference proteome</keyword>
<feature type="transmembrane region" description="Helical" evidence="6">
    <location>
        <begin position="202"/>
        <end position="223"/>
    </location>
</feature>
<evidence type="ECO:0000256" key="4">
    <source>
        <dbReference type="ARBA" id="ARBA00022989"/>
    </source>
</evidence>
<keyword evidence="5 6" id="KW-0472">Membrane</keyword>
<feature type="transmembrane region" description="Helical" evidence="6">
    <location>
        <begin position="111"/>
        <end position="131"/>
    </location>
</feature>
<dbReference type="EMBL" id="JAPWDS010000002">
    <property type="protein sequence ID" value="KAJ5515030.1"/>
    <property type="molecule type" value="Genomic_DNA"/>
</dbReference>
<evidence type="ECO:0000256" key="3">
    <source>
        <dbReference type="ARBA" id="ARBA00022692"/>
    </source>
</evidence>
<proteinExistence type="inferred from homology"/>
<feature type="transmembrane region" description="Helical" evidence="6">
    <location>
        <begin position="377"/>
        <end position="395"/>
    </location>
</feature>
<dbReference type="GO" id="GO:0022857">
    <property type="term" value="F:transmembrane transporter activity"/>
    <property type="evidence" value="ECO:0007669"/>
    <property type="project" value="InterPro"/>
</dbReference>
<comment type="subcellular location">
    <subcellularLocation>
        <location evidence="1">Membrane</location>
        <topology evidence="1">Multi-pass membrane protein</topology>
    </subcellularLocation>
</comment>
<feature type="transmembrane region" description="Helical" evidence="6">
    <location>
        <begin position="143"/>
        <end position="164"/>
    </location>
</feature>
<protein>
    <submittedName>
        <fullName evidence="8">Major facilitator superfamily domain general substrate transporter</fullName>
    </submittedName>
</protein>
<comment type="similarity">
    <text evidence="2">Belongs to the major facilitator superfamily. TCR/Tet family.</text>
</comment>
<sequence length="567" mass="60579">MAEQTYSTLDEPLVENHSVEKQDGAEIRTSSDDAELKRQFPSGLTVTFILTSVTLAYFLIFLDLAVISTATPAITSQFDSLVDVGWYGGAYQLGSASFQPLSGKIYSRFSIKWTFLAFFVIFEVGSAICGAANSSAMFIGGRLIAGIGSAGLSNGAMTTISAILPTQKQALFMGLNMGMGQLGLATGPIIGGAFTTNVSWRWCFYINLPLGVIVGGFLLFNTIPEPKPKDPPLRVLGSAIKSLDLPGFMLICPAVVMFLLGLQFGGNEYAWDSSVVIGLLVGAGATCFVFLVWEWRQGDNAMVPLAMLKHRVIWSAAMTMFFALSSVLVADFYIAIYLQAIHDDTPLMSGVHMLPITIGIVLFTMVSGTLISVLGYYLPFLLVGGVISSIGYGLLSTLSPTTPVAKWIGYQILYGAGSGCTTAAPYIAIQSLVTPEQIPLAMAIIIFWQNMGAAISLIAANAIFSNSLRSELQKRATQISVSPDAIIEAGVRSIRGLVPASELTVVLAAYAKSIDKVMYLGIAVSAAVLVFSPGLGWKDIRKVKELQIITEKSPKSDDKDPAVADEK</sequence>
<dbReference type="PANTHER" id="PTHR23501">
    <property type="entry name" value="MAJOR FACILITATOR SUPERFAMILY"/>
    <property type="match status" value="1"/>
</dbReference>
<dbReference type="FunFam" id="1.20.1250.20:FF:000489">
    <property type="entry name" value="MFS general substrate transporter"/>
    <property type="match status" value="1"/>
</dbReference>
<dbReference type="Proteomes" id="UP001149954">
    <property type="component" value="Unassembled WGS sequence"/>
</dbReference>
<evidence type="ECO:0000256" key="6">
    <source>
        <dbReference type="SAM" id="Phobius"/>
    </source>
</evidence>
<comment type="caution">
    <text evidence="8">The sequence shown here is derived from an EMBL/GenBank/DDBJ whole genome shotgun (WGS) entry which is preliminary data.</text>
</comment>
<evidence type="ECO:0000313" key="9">
    <source>
        <dbReference type="Proteomes" id="UP001149954"/>
    </source>
</evidence>
<feature type="domain" description="Major facilitator superfamily (MFS) profile" evidence="7">
    <location>
        <begin position="49"/>
        <end position="502"/>
    </location>
</feature>
<evidence type="ECO:0000256" key="2">
    <source>
        <dbReference type="ARBA" id="ARBA00007520"/>
    </source>
</evidence>
<dbReference type="InterPro" id="IPR020846">
    <property type="entry name" value="MFS_dom"/>
</dbReference>
<dbReference type="Gene3D" id="1.20.1250.20">
    <property type="entry name" value="MFS general substrate transporter like domains"/>
    <property type="match status" value="2"/>
</dbReference>
<feature type="transmembrane region" description="Helical" evidence="6">
    <location>
        <begin position="517"/>
        <end position="537"/>
    </location>
</feature>
<feature type="transmembrane region" description="Helical" evidence="6">
    <location>
        <begin position="313"/>
        <end position="338"/>
    </location>
</feature>
<evidence type="ECO:0000313" key="8">
    <source>
        <dbReference type="EMBL" id="KAJ5515030.1"/>
    </source>
</evidence>
<feature type="transmembrane region" description="Helical" evidence="6">
    <location>
        <begin position="44"/>
        <end position="67"/>
    </location>
</feature>
<evidence type="ECO:0000259" key="7">
    <source>
        <dbReference type="PROSITE" id="PS50850"/>
    </source>
</evidence>
<dbReference type="PANTHER" id="PTHR23501:SF155">
    <property type="entry name" value="EFFLUX PUMP AFOB"/>
    <property type="match status" value="1"/>
</dbReference>
<dbReference type="Pfam" id="PF07690">
    <property type="entry name" value="MFS_1"/>
    <property type="match status" value="1"/>
</dbReference>
<feature type="transmembrane region" description="Helical" evidence="6">
    <location>
        <begin position="350"/>
        <end position="371"/>
    </location>
</feature>
<name>A0A9X0CB34_9EURO</name>
<keyword evidence="4 6" id="KW-1133">Transmembrane helix</keyword>
<evidence type="ECO:0000256" key="1">
    <source>
        <dbReference type="ARBA" id="ARBA00004141"/>
    </source>
</evidence>
<feature type="transmembrane region" description="Helical" evidence="6">
    <location>
        <begin position="243"/>
        <end position="262"/>
    </location>
</feature>
<organism evidence="8 9">
    <name type="scientific">Penicillium fimorum</name>
    <dbReference type="NCBI Taxonomy" id="1882269"/>
    <lineage>
        <taxon>Eukaryota</taxon>
        <taxon>Fungi</taxon>
        <taxon>Dikarya</taxon>
        <taxon>Ascomycota</taxon>
        <taxon>Pezizomycotina</taxon>
        <taxon>Eurotiomycetes</taxon>
        <taxon>Eurotiomycetidae</taxon>
        <taxon>Eurotiales</taxon>
        <taxon>Aspergillaceae</taxon>
        <taxon>Penicillium</taxon>
    </lineage>
</organism>
<feature type="transmembrane region" description="Helical" evidence="6">
    <location>
        <begin position="407"/>
        <end position="428"/>
    </location>
</feature>
<dbReference type="InterPro" id="IPR036259">
    <property type="entry name" value="MFS_trans_sf"/>
</dbReference>
<dbReference type="SUPFAM" id="SSF103473">
    <property type="entry name" value="MFS general substrate transporter"/>
    <property type="match status" value="1"/>
</dbReference>
<feature type="transmembrane region" description="Helical" evidence="6">
    <location>
        <begin position="170"/>
        <end position="190"/>
    </location>
</feature>
<feature type="transmembrane region" description="Helical" evidence="6">
    <location>
        <begin position="274"/>
        <end position="293"/>
    </location>
</feature>
<gene>
    <name evidence="8" type="ORF">N7463_004582</name>
</gene>
<dbReference type="PROSITE" id="PS50850">
    <property type="entry name" value="MFS"/>
    <property type="match status" value="1"/>
</dbReference>
<dbReference type="InterPro" id="IPR011701">
    <property type="entry name" value="MFS"/>
</dbReference>
<feature type="transmembrane region" description="Helical" evidence="6">
    <location>
        <begin position="440"/>
        <end position="464"/>
    </location>
</feature>
<dbReference type="OrthoDB" id="10021397at2759"/>
<dbReference type="AlphaFoldDB" id="A0A9X0CB34"/>
<dbReference type="CDD" id="cd17502">
    <property type="entry name" value="MFS_Azr1_MDR_like"/>
    <property type="match status" value="1"/>
</dbReference>
<dbReference type="GO" id="GO:0005886">
    <property type="term" value="C:plasma membrane"/>
    <property type="evidence" value="ECO:0007669"/>
    <property type="project" value="TreeGrafter"/>
</dbReference>
<evidence type="ECO:0000256" key="5">
    <source>
        <dbReference type="ARBA" id="ARBA00023136"/>
    </source>
</evidence>
<keyword evidence="3 6" id="KW-0812">Transmembrane</keyword>